<dbReference type="EMBL" id="KV417528">
    <property type="protein sequence ID" value="KZP24127.1"/>
    <property type="molecule type" value="Genomic_DNA"/>
</dbReference>
<dbReference type="Proteomes" id="UP000076532">
    <property type="component" value="Unassembled WGS sequence"/>
</dbReference>
<keyword evidence="2" id="KW-1185">Reference proteome</keyword>
<sequence length="63" mass="6995">MSWQGETIALKVHTCLYENPPPNDHSGKGHCVSSVYWMTCRGGCTQDARVNPCSRWDSGKVIV</sequence>
<reference evidence="1 2" key="1">
    <citation type="journal article" date="2016" name="Mol. Biol. Evol.">
        <title>Comparative Genomics of Early-Diverging Mushroom-Forming Fungi Provides Insights into the Origins of Lignocellulose Decay Capabilities.</title>
        <authorList>
            <person name="Nagy L.G."/>
            <person name="Riley R."/>
            <person name="Tritt A."/>
            <person name="Adam C."/>
            <person name="Daum C."/>
            <person name="Floudas D."/>
            <person name="Sun H."/>
            <person name="Yadav J.S."/>
            <person name="Pangilinan J."/>
            <person name="Larsson K.H."/>
            <person name="Matsuura K."/>
            <person name="Barry K."/>
            <person name="Labutti K."/>
            <person name="Kuo R."/>
            <person name="Ohm R.A."/>
            <person name="Bhattacharya S.S."/>
            <person name="Shirouzu T."/>
            <person name="Yoshinaga Y."/>
            <person name="Martin F.M."/>
            <person name="Grigoriev I.V."/>
            <person name="Hibbett D.S."/>
        </authorList>
    </citation>
    <scope>NUCLEOTIDE SEQUENCE [LARGE SCALE GENOMIC DNA]</scope>
    <source>
        <strain evidence="1 2">CBS 109695</strain>
    </source>
</reference>
<protein>
    <submittedName>
        <fullName evidence="1">Uncharacterized protein</fullName>
    </submittedName>
</protein>
<gene>
    <name evidence="1" type="ORF">FIBSPDRAFT_857574</name>
</gene>
<proteinExistence type="predicted"/>
<organism evidence="1 2">
    <name type="scientific">Athelia psychrophila</name>
    <dbReference type="NCBI Taxonomy" id="1759441"/>
    <lineage>
        <taxon>Eukaryota</taxon>
        <taxon>Fungi</taxon>
        <taxon>Dikarya</taxon>
        <taxon>Basidiomycota</taxon>
        <taxon>Agaricomycotina</taxon>
        <taxon>Agaricomycetes</taxon>
        <taxon>Agaricomycetidae</taxon>
        <taxon>Atheliales</taxon>
        <taxon>Atheliaceae</taxon>
        <taxon>Athelia</taxon>
    </lineage>
</organism>
<dbReference type="AlphaFoldDB" id="A0A166MLS6"/>
<name>A0A166MLS6_9AGAM</name>
<evidence type="ECO:0000313" key="1">
    <source>
        <dbReference type="EMBL" id="KZP24127.1"/>
    </source>
</evidence>
<accession>A0A166MLS6</accession>
<evidence type="ECO:0000313" key="2">
    <source>
        <dbReference type="Proteomes" id="UP000076532"/>
    </source>
</evidence>